<feature type="chain" id="PRO_5029887792" evidence="2">
    <location>
        <begin position="23"/>
        <end position="160"/>
    </location>
</feature>
<name>A0A7M7HJQ8_STRPU</name>
<sequence length="160" mass="17753">MTMTKMMLLAVCVSALICACASQRYGGYGGYGGHGGPRHNPSTRLTQYCGLFAYEKMDEGYGMCTWKVLEQIWDKSKDINRDRYMLELFRMARNGMLCYAEGARVVNVHGPCEALELACRPHAPKIIDQCWRLSQTKPPAAPAAPTPRPEPPATPRGRGI</sequence>
<protein>
    <submittedName>
        <fullName evidence="3">Uncharacterized protein</fullName>
    </submittedName>
</protein>
<organism evidence="3 4">
    <name type="scientific">Strongylocentrotus purpuratus</name>
    <name type="common">Purple sea urchin</name>
    <dbReference type="NCBI Taxonomy" id="7668"/>
    <lineage>
        <taxon>Eukaryota</taxon>
        <taxon>Metazoa</taxon>
        <taxon>Echinodermata</taxon>
        <taxon>Eleutherozoa</taxon>
        <taxon>Echinozoa</taxon>
        <taxon>Echinoidea</taxon>
        <taxon>Euechinoidea</taxon>
        <taxon>Echinacea</taxon>
        <taxon>Camarodonta</taxon>
        <taxon>Echinidea</taxon>
        <taxon>Strongylocentrotidae</taxon>
        <taxon>Strongylocentrotus</taxon>
    </lineage>
</organism>
<dbReference type="GeneID" id="105441533"/>
<accession>A0A7M7HJQ8</accession>
<dbReference type="OMA" id="GHMEANQ"/>
<dbReference type="InParanoid" id="A0A7M7HJQ8"/>
<dbReference type="OrthoDB" id="10169526at2759"/>
<keyword evidence="4" id="KW-1185">Reference proteome</keyword>
<evidence type="ECO:0000256" key="2">
    <source>
        <dbReference type="SAM" id="SignalP"/>
    </source>
</evidence>
<proteinExistence type="predicted"/>
<reference evidence="4" key="1">
    <citation type="submission" date="2015-02" db="EMBL/GenBank/DDBJ databases">
        <title>Genome sequencing for Strongylocentrotus purpuratus.</title>
        <authorList>
            <person name="Murali S."/>
            <person name="Liu Y."/>
            <person name="Vee V."/>
            <person name="English A."/>
            <person name="Wang M."/>
            <person name="Skinner E."/>
            <person name="Han Y."/>
            <person name="Muzny D.M."/>
            <person name="Worley K.C."/>
            <person name="Gibbs R.A."/>
        </authorList>
    </citation>
    <scope>NUCLEOTIDE SEQUENCE</scope>
</reference>
<dbReference type="KEGG" id="spu:105441533"/>
<reference evidence="3" key="2">
    <citation type="submission" date="2021-01" db="UniProtKB">
        <authorList>
            <consortium name="EnsemblMetazoa"/>
        </authorList>
    </citation>
    <scope>IDENTIFICATION</scope>
</reference>
<evidence type="ECO:0000256" key="1">
    <source>
        <dbReference type="SAM" id="MobiDB-lite"/>
    </source>
</evidence>
<evidence type="ECO:0000313" key="3">
    <source>
        <dbReference type="EnsemblMetazoa" id="XP_011670988"/>
    </source>
</evidence>
<keyword evidence="2" id="KW-0732">Signal</keyword>
<feature type="region of interest" description="Disordered" evidence="1">
    <location>
        <begin position="136"/>
        <end position="160"/>
    </location>
</feature>
<dbReference type="PROSITE" id="PS51257">
    <property type="entry name" value="PROKAR_LIPOPROTEIN"/>
    <property type="match status" value="1"/>
</dbReference>
<dbReference type="AlphaFoldDB" id="A0A7M7HJQ8"/>
<dbReference type="EnsemblMetazoa" id="XM_011672686">
    <property type="protein sequence ID" value="XP_011670988"/>
    <property type="gene ID" value="LOC105441533"/>
</dbReference>
<evidence type="ECO:0000313" key="4">
    <source>
        <dbReference type="Proteomes" id="UP000007110"/>
    </source>
</evidence>
<dbReference type="Proteomes" id="UP000007110">
    <property type="component" value="Unassembled WGS sequence"/>
</dbReference>
<feature type="compositionally biased region" description="Pro residues" evidence="1">
    <location>
        <begin position="139"/>
        <end position="154"/>
    </location>
</feature>
<feature type="signal peptide" evidence="2">
    <location>
        <begin position="1"/>
        <end position="22"/>
    </location>
</feature>
<dbReference type="RefSeq" id="XP_011670988.1">
    <property type="nucleotide sequence ID" value="XM_011672686.1"/>
</dbReference>